<evidence type="ECO:0000313" key="3">
    <source>
        <dbReference type="EMBL" id="MDC0711856.1"/>
    </source>
</evidence>
<feature type="signal peptide" evidence="2">
    <location>
        <begin position="1"/>
        <end position="19"/>
    </location>
</feature>
<proteinExistence type="predicted"/>
<organism evidence="3 4">
    <name type="scientific">Stigmatella ashevillensis</name>
    <dbReference type="NCBI Taxonomy" id="2995309"/>
    <lineage>
        <taxon>Bacteria</taxon>
        <taxon>Pseudomonadati</taxon>
        <taxon>Myxococcota</taxon>
        <taxon>Myxococcia</taxon>
        <taxon>Myxococcales</taxon>
        <taxon>Cystobacterineae</taxon>
        <taxon>Archangiaceae</taxon>
        <taxon>Stigmatella</taxon>
    </lineage>
</organism>
<name>A0ABT5DHM1_9BACT</name>
<dbReference type="Proteomes" id="UP001221838">
    <property type="component" value="Unassembled WGS sequence"/>
</dbReference>
<comment type="caution">
    <text evidence="3">The sequence shown here is derived from an EMBL/GenBank/DDBJ whole genome shotgun (WGS) entry which is preliminary data.</text>
</comment>
<dbReference type="RefSeq" id="WP_272141854.1">
    <property type="nucleotide sequence ID" value="NZ_JAQNDM010000002.1"/>
</dbReference>
<keyword evidence="4" id="KW-1185">Reference proteome</keyword>
<gene>
    <name evidence="3" type="ORF">POL68_25535</name>
</gene>
<evidence type="ECO:0000256" key="2">
    <source>
        <dbReference type="SAM" id="SignalP"/>
    </source>
</evidence>
<reference evidence="3 4" key="1">
    <citation type="submission" date="2022-11" db="EMBL/GenBank/DDBJ databases">
        <title>Minimal conservation of predation-associated metabolite biosynthetic gene clusters underscores biosynthetic potential of Myxococcota including descriptions for ten novel species: Archangium lansinium sp. nov., Myxococcus landrumus sp. nov., Nannocystis bai.</title>
        <authorList>
            <person name="Ahearne A."/>
            <person name="Stevens C."/>
            <person name="Dowd S."/>
        </authorList>
    </citation>
    <scope>NUCLEOTIDE SEQUENCE [LARGE SCALE GENOMIC DNA]</scope>
    <source>
        <strain evidence="3 4">NCWAL01</strain>
    </source>
</reference>
<evidence type="ECO:0000256" key="1">
    <source>
        <dbReference type="SAM" id="MobiDB-lite"/>
    </source>
</evidence>
<feature type="region of interest" description="Disordered" evidence="1">
    <location>
        <begin position="100"/>
        <end position="127"/>
    </location>
</feature>
<protein>
    <submittedName>
        <fullName evidence="3">Uncharacterized protein</fullName>
    </submittedName>
</protein>
<dbReference type="EMBL" id="JAQNDM010000002">
    <property type="protein sequence ID" value="MDC0711856.1"/>
    <property type="molecule type" value="Genomic_DNA"/>
</dbReference>
<feature type="chain" id="PRO_5046862271" evidence="2">
    <location>
        <begin position="20"/>
        <end position="402"/>
    </location>
</feature>
<sequence length="402" mass="44135">MTARIASFFCLLAAMPAAANVAASTRTPAAFTLSPGNARTRSEVLGEELSFDCSEAEREEACRFEARYRLRNGTSETEVIDAAFLGIRVREVSVEFDGEPLPVAQGQMDPPKSTPGTGDAAQAPPSPEEALGRLARTSVERFGFTLTLPPEKGGELVVRGVVRLERRFLPSGYEWPAVQARHVLLSSETRRATYWDIDYLLGPIRTWAGNPELHVTVRIPSEWEVGSSPDASARTLPEATGWQVRRKGAHAVAERRFEGASAPEWFNIALTQRKPWWTPGGVQLGVGARLGDASRFMARLGYQFAAPEFFLHSFSVETDFREQLALTPLTQYATPQLFIIPSLGLGVGVPVQVLPEVRPGLRLLVDLHFGPVGTALSWDHYPRLREGSDTFSRLALLLQVGL</sequence>
<evidence type="ECO:0000313" key="4">
    <source>
        <dbReference type="Proteomes" id="UP001221838"/>
    </source>
</evidence>
<keyword evidence="2" id="KW-0732">Signal</keyword>
<accession>A0ABT5DHM1</accession>